<comment type="catalytic activity">
    <reaction evidence="8">
        <text>a quinone + NADH + H(+) = a quinol + NAD(+)</text>
        <dbReference type="Rhea" id="RHEA:46160"/>
        <dbReference type="ChEBI" id="CHEBI:15378"/>
        <dbReference type="ChEBI" id="CHEBI:24646"/>
        <dbReference type="ChEBI" id="CHEBI:57540"/>
        <dbReference type="ChEBI" id="CHEBI:57945"/>
        <dbReference type="ChEBI" id="CHEBI:132124"/>
        <dbReference type="EC" id="1.6.5.9"/>
    </reaction>
</comment>
<dbReference type="EC" id="1.6.5.9" evidence="2"/>
<evidence type="ECO:0000256" key="8">
    <source>
        <dbReference type="ARBA" id="ARBA00047599"/>
    </source>
</evidence>
<dbReference type="Gene3D" id="3.50.50.100">
    <property type="match status" value="1"/>
</dbReference>
<organism evidence="12 13">
    <name type="scientific">Chryseobacterium soldanellicola</name>
    <dbReference type="NCBI Taxonomy" id="311333"/>
    <lineage>
        <taxon>Bacteria</taxon>
        <taxon>Pseudomonadati</taxon>
        <taxon>Bacteroidota</taxon>
        <taxon>Flavobacteriia</taxon>
        <taxon>Flavobacteriales</taxon>
        <taxon>Weeksellaceae</taxon>
        <taxon>Chryseobacterium group</taxon>
        <taxon>Chryseobacterium</taxon>
    </lineage>
</organism>
<reference evidence="13" key="1">
    <citation type="submission" date="2016-10" db="EMBL/GenBank/DDBJ databases">
        <authorList>
            <person name="Varghese N."/>
            <person name="Submissions S."/>
        </authorList>
    </citation>
    <scope>NUCLEOTIDE SEQUENCE [LARGE SCALE GENOMIC DNA]</scope>
    <source>
        <strain evidence="13">DSM 17072</strain>
    </source>
</reference>
<dbReference type="PANTHER" id="PTHR43706:SF47">
    <property type="entry name" value="EXTERNAL NADH-UBIQUINONE OXIDOREDUCTASE 1, MITOCHONDRIAL-RELATED"/>
    <property type="match status" value="1"/>
</dbReference>
<dbReference type="Pfam" id="PF07992">
    <property type="entry name" value="Pyr_redox_2"/>
    <property type="match status" value="1"/>
</dbReference>
<feature type="domain" description="FAD/NAD(P)-binding" evidence="10">
    <location>
        <begin position="4"/>
        <end position="324"/>
    </location>
</feature>
<evidence type="ECO:0000259" key="11">
    <source>
        <dbReference type="Pfam" id="PF22366"/>
    </source>
</evidence>
<dbReference type="PRINTS" id="PR00368">
    <property type="entry name" value="FADPNR"/>
</dbReference>
<dbReference type="InterPro" id="IPR036188">
    <property type="entry name" value="FAD/NAD-bd_sf"/>
</dbReference>
<keyword evidence="9" id="KW-0812">Transmembrane</keyword>
<evidence type="ECO:0000256" key="7">
    <source>
        <dbReference type="ARBA" id="ARBA00023027"/>
    </source>
</evidence>
<dbReference type="GO" id="GO:0050136">
    <property type="term" value="F:NADH dehydrogenase (quinone) (non-electrogenic) activity"/>
    <property type="evidence" value="ECO:0007669"/>
    <property type="project" value="UniProtKB-EC"/>
</dbReference>
<protein>
    <recommendedName>
        <fullName evidence="2">NADH:ubiquinone reductase (non-electrogenic)</fullName>
        <ecNumber evidence="2">1.6.5.9</ecNumber>
    </recommendedName>
</protein>
<keyword evidence="9" id="KW-1133">Transmembrane helix</keyword>
<feature type="transmembrane region" description="Helical" evidence="9">
    <location>
        <begin position="371"/>
        <end position="390"/>
    </location>
</feature>
<keyword evidence="4" id="KW-0274">FAD</keyword>
<evidence type="ECO:0000256" key="2">
    <source>
        <dbReference type="ARBA" id="ARBA00012637"/>
    </source>
</evidence>
<evidence type="ECO:0000256" key="9">
    <source>
        <dbReference type="SAM" id="Phobius"/>
    </source>
</evidence>
<evidence type="ECO:0000256" key="6">
    <source>
        <dbReference type="ARBA" id="ARBA00023002"/>
    </source>
</evidence>
<dbReference type="RefSeq" id="WP_089757008.1">
    <property type="nucleotide sequence ID" value="NZ_FNKL01000004.1"/>
</dbReference>
<keyword evidence="3" id="KW-0285">Flavoprotein</keyword>
<evidence type="ECO:0000259" key="10">
    <source>
        <dbReference type="Pfam" id="PF07992"/>
    </source>
</evidence>
<dbReference type="InterPro" id="IPR045024">
    <property type="entry name" value="NDH-2"/>
</dbReference>
<keyword evidence="5" id="KW-0809">Transit peptide</keyword>
<evidence type="ECO:0000256" key="1">
    <source>
        <dbReference type="ARBA" id="ARBA00005272"/>
    </source>
</evidence>
<dbReference type="SUPFAM" id="SSF51905">
    <property type="entry name" value="FAD/NAD(P)-binding domain"/>
    <property type="match status" value="2"/>
</dbReference>
<evidence type="ECO:0000256" key="3">
    <source>
        <dbReference type="ARBA" id="ARBA00022630"/>
    </source>
</evidence>
<keyword evidence="6" id="KW-0560">Oxidoreductase</keyword>
<keyword evidence="7" id="KW-0520">NAD</keyword>
<dbReference type="OrthoDB" id="9781621at2"/>
<dbReference type="InterPro" id="IPR054585">
    <property type="entry name" value="NDH2-like_C"/>
</dbReference>
<keyword evidence="13" id="KW-1185">Reference proteome</keyword>
<evidence type="ECO:0000256" key="5">
    <source>
        <dbReference type="ARBA" id="ARBA00022946"/>
    </source>
</evidence>
<comment type="similarity">
    <text evidence="1">Belongs to the NADH dehydrogenase family.</text>
</comment>
<dbReference type="EMBL" id="FNKL01000004">
    <property type="protein sequence ID" value="SDR09745.1"/>
    <property type="molecule type" value="Genomic_DNA"/>
</dbReference>
<dbReference type="Proteomes" id="UP000199627">
    <property type="component" value="Unassembled WGS sequence"/>
</dbReference>
<dbReference type="PRINTS" id="PR00411">
    <property type="entry name" value="PNDRDTASEI"/>
</dbReference>
<sequence>MKKHIIIVGGGFAGINLIKSLKNDSRFRITLVDKNNYHFFPPLIYQVATSFIEASNISYPFRKLLSGYKNVHFHMGSLTKVHPESKTIETDTGTLHYDYLVIALGTESNFFGMENVQRCALPMKNIEEALYLRNYMLLNLEEAARNKDIKSAQKLQNVVIAGGGPTGVELAGMLAEMGKFIAEKEYPEIKLGLSSLYLIDALPTLLSPMSKLAQETAHKKLKELGVKILLNVSVKDYADGKVMLSDGKSIETETLIWTSGVIGREVPGIPEESVGKGRRLLVDAYNRVQGTENIFALGDISLQLTDDKFPKGHPQLAQVAIQHADNLGKNLKRIEDEKVLIPFKYNDKGSMAIISKFNAVVDLPKFSFKGFFAWLTWLFIHIIPLVSFGNKVRLAVEWFRLFITNNPSIRLILLPKRNTSKE</sequence>
<dbReference type="AlphaFoldDB" id="A0A1H1G9H0"/>
<name>A0A1H1G9H0_9FLAO</name>
<dbReference type="InterPro" id="IPR023753">
    <property type="entry name" value="FAD/NAD-binding_dom"/>
</dbReference>
<feature type="domain" description="External alternative NADH-ubiquinone oxidoreductase-like C-terminal" evidence="11">
    <location>
        <begin position="348"/>
        <end position="403"/>
    </location>
</feature>
<keyword evidence="9" id="KW-0472">Membrane</keyword>
<evidence type="ECO:0000313" key="13">
    <source>
        <dbReference type="Proteomes" id="UP000199627"/>
    </source>
</evidence>
<evidence type="ECO:0000313" key="12">
    <source>
        <dbReference type="EMBL" id="SDR09745.1"/>
    </source>
</evidence>
<gene>
    <name evidence="12" type="ORF">SAMN05421664_3530</name>
</gene>
<dbReference type="PANTHER" id="PTHR43706">
    <property type="entry name" value="NADH DEHYDROGENASE"/>
    <property type="match status" value="1"/>
</dbReference>
<dbReference type="STRING" id="311333.SAMN05421664_3530"/>
<dbReference type="Pfam" id="PF22366">
    <property type="entry name" value="NDH2_C"/>
    <property type="match status" value="1"/>
</dbReference>
<accession>A0A1H1G9H0</accession>
<evidence type="ECO:0000256" key="4">
    <source>
        <dbReference type="ARBA" id="ARBA00022827"/>
    </source>
</evidence>
<proteinExistence type="inferred from homology"/>